<comment type="similarity">
    <text evidence="2">Belongs to the UPF0702 family.</text>
</comment>
<evidence type="ECO:0000259" key="9">
    <source>
        <dbReference type="Pfam" id="PF20730"/>
    </source>
</evidence>
<dbReference type="Pfam" id="PF04239">
    <property type="entry name" value="DUF421"/>
    <property type="match status" value="1"/>
</dbReference>
<dbReference type="InterPro" id="IPR007353">
    <property type="entry name" value="DUF421"/>
</dbReference>
<feature type="transmembrane region" description="Helical" evidence="7">
    <location>
        <begin position="64"/>
        <end position="86"/>
    </location>
</feature>
<dbReference type="InterPro" id="IPR023090">
    <property type="entry name" value="UPF0702_alpha/beta_dom_sf"/>
</dbReference>
<keyword evidence="3" id="KW-1003">Cell membrane</keyword>
<proteinExistence type="inferred from homology"/>
<evidence type="ECO:0000256" key="2">
    <source>
        <dbReference type="ARBA" id="ARBA00006448"/>
    </source>
</evidence>
<evidence type="ECO:0000313" key="11">
    <source>
        <dbReference type="Proteomes" id="UP001595817"/>
    </source>
</evidence>
<keyword evidence="5 7" id="KW-1133">Transmembrane helix</keyword>
<evidence type="ECO:0000256" key="7">
    <source>
        <dbReference type="SAM" id="Phobius"/>
    </source>
</evidence>
<dbReference type="PANTHER" id="PTHR34582:SF7">
    <property type="entry name" value="UPF0702 TRANSMEMBRANE PROTEIN YDFS"/>
    <property type="match status" value="1"/>
</dbReference>
<comment type="subcellular location">
    <subcellularLocation>
        <location evidence="1">Cell membrane</location>
        <topology evidence="1">Multi-pass membrane protein</topology>
    </subcellularLocation>
</comment>
<evidence type="ECO:0000256" key="5">
    <source>
        <dbReference type="ARBA" id="ARBA00022989"/>
    </source>
</evidence>
<dbReference type="Proteomes" id="UP001595817">
    <property type="component" value="Unassembled WGS sequence"/>
</dbReference>
<keyword evidence="6 7" id="KW-0472">Membrane</keyword>
<keyword evidence="4 7" id="KW-0812">Transmembrane</keyword>
<organism evidence="10 11">
    <name type="scientific">Chungangia koreensis</name>
    <dbReference type="NCBI Taxonomy" id="752657"/>
    <lineage>
        <taxon>Bacteria</taxon>
        <taxon>Bacillati</taxon>
        <taxon>Bacillota</taxon>
        <taxon>Bacilli</taxon>
        <taxon>Lactobacillales</taxon>
        <taxon>Chungangia</taxon>
    </lineage>
</organism>
<dbReference type="PANTHER" id="PTHR34582">
    <property type="entry name" value="UPF0702 TRANSMEMBRANE PROTEIN YCAP"/>
    <property type="match status" value="1"/>
</dbReference>
<dbReference type="EMBL" id="JBHSEC010000022">
    <property type="protein sequence ID" value="MFC4411904.1"/>
    <property type="molecule type" value="Genomic_DNA"/>
</dbReference>
<evidence type="ECO:0000256" key="6">
    <source>
        <dbReference type="ARBA" id="ARBA00023136"/>
    </source>
</evidence>
<reference evidence="11" key="1">
    <citation type="journal article" date="2019" name="Int. J. Syst. Evol. Microbiol.">
        <title>The Global Catalogue of Microorganisms (GCM) 10K type strain sequencing project: providing services to taxonomists for standard genome sequencing and annotation.</title>
        <authorList>
            <consortium name="The Broad Institute Genomics Platform"/>
            <consortium name="The Broad Institute Genome Sequencing Center for Infectious Disease"/>
            <person name="Wu L."/>
            <person name="Ma J."/>
        </authorList>
    </citation>
    <scope>NUCLEOTIDE SEQUENCE [LARGE SCALE GENOMIC DNA]</scope>
    <source>
        <strain evidence="11">CCUG 59778</strain>
    </source>
</reference>
<dbReference type="Pfam" id="PF20730">
    <property type="entry name" value="YetF_N"/>
    <property type="match status" value="1"/>
</dbReference>
<protein>
    <submittedName>
        <fullName evidence="10">YetF domain-containing protein</fullName>
    </submittedName>
</protein>
<evidence type="ECO:0000256" key="4">
    <source>
        <dbReference type="ARBA" id="ARBA00022692"/>
    </source>
</evidence>
<evidence type="ECO:0000256" key="3">
    <source>
        <dbReference type="ARBA" id="ARBA00022475"/>
    </source>
</evidence>
<feature type="domain" description="YetF-like N-terminal transmembrane" evidence="9">
    <location>
        <begin position="11"/>
        <end position="84"/>
    </location>
</feature>
<accession>A0ABV8XA76</accession>
<name>A0ABV8XA76_9LACT</name>
<feature type="transmembrane region" description="Helical" evidence="7">
    <location>
        <begin position="38"/>
        <end position="58"/>
    </location>
</feature>
<evidence type="ECO:0000256" key="1">
    <source>
        <dbReference type="ARBA" id="ARBA00004651"/>
    </source>
</evidence>
<evidence type="ECO:0000313" key="10">
    <source>
        <dbReference type="EMBL" id="MFC4411904.1"/>
    </source>
</evidence>
<feature type="transmembrane region" description="Helical" evidence="7">
    <location>
        <begin position="12"/>
        <end position="31"/>
    </location>
</feature>
<keyword evidence="11" id="KW-1185">Reference proteome</keyword>
<dbReference type="RefSeq" id="WP_378157360.1">
    <property type="nucleotide sequence ID" value="NZ_JBHSEC010000022.1"/>
</dbReference>
<comment type="caution">
    <text evidence="10">The sequence shown here is derived from an EMBL/GenBank/DDBJ whole genome shotgun (WGS) entry which is preliminary data.</text>
</comment>
<sequence>MGNFWDMNFGEMILRTTLSFIVLLLLARFMGTKQLSQLTFFHYITGITIGSIAADVASQHETPFIDGVISLIWWSLLTVLLSYVALKWPKVRVIIEDEPVLVIKEGKIMESALKKARLHIDDLTMMLREQSIFSVKDVYFAVMETNGQLSVMKIPELQTATKADVKASSSEMKYFPAEIISDGKIVQKTLKELELSEEWVLKKLRKKGIDSVEQVYFAQVQTDGSLFIDEKQDKPERSKN</sequence>
<evidence type="ECO:0000259" key="8">
    <source>
        <dbReference type="Pfam" id="PF04239"/>
    </source>
</evidence>
<feature type="domain" description="YetF C-terminal" evidence="8">
    <location>
        <begin position="87"/>
        <end position="220"/>
    </location>
</feature>
<dbReference type="Gene3D" id="3.30.240.20">
    <property type="entry name" value="bsu07140 like domains"/>
    <property type="match status" value="2"/>
</dbReference>
<dbReference type="InterPro" id="IPR048454">
    <property type="entry name" value="YetF_N"/>
</dbReference>
<gene>
    <name evidence="10" type="ORF">ACFOZY_16050</name>
</gene>